<protein>
    <submittedName>
        <fullName evidence="4">Ras homolog family member D</fullName>
    </submittedName>
</protein>
<dbReference type="PROSITE" id="PS51420">
    <property type="entry name" value="RHO"/>
    <property type="match status" value="1"/>
</dbReference>
<dbReference type="Pfam" id="PF00071">
    <property type="entry name" value="Ras"/>
    <property type="match status" value="2"/>
</dbReference>
<dbReference type="InterPro" id="IPR001806">
    <property type="entry name" value="Small_GTPase"/>
</dbReference>
<evidence type="ECO:0000256" key="3">
    <source>
        <dbReference type="SAM" id="MobiDB-lite"/>
    </source>
</evidence>
<sequence>MQQAPGGQSPPPGPPEATGTETKAAEIKAVIVGDGGCGKTSLLMVFARGDFPKVYVPTVFEKYTASFQVDGKPVKIHLWDTAGGKGWEGTASGVPLCTEALGTESPTGVPQCGGRRDLSGSRLLRVCCCACRAGGLRQASPAVLLGRQCRPHVLRCHQPQQLRQHPDQGNAVPGAAPALCSLPEGAAHLFPRLSHCPSLCPTPRPPQWYPEVNHFCKGVPVLLVGCKTDLRQDPEVLRELRQSRQEPVTSQQGEAMARQVHAASYFECSARYQENVRDIFAATCATALRSTRRPRRRRWTRRGCTLC</sequence>
<evidence type="ECO:0000313" key="5">
    <source>
        <dbReference type="Proteomes" id="UP000694556"/>
    </source>
</evidence>
<dbReference type="GO" id="GO:0007264">
    <property type="term" value="P:small GTPase-mediated signal transduction"/>
    <property type="evidence" value="ECO:0007669"/>
    <property type="project" value="InterPro"/>
</dbReference>
<evidence type="ECO:0000313" key="4">
    <source>
        <dbReference type="Ensembl" id="ENSCMMP00000012921.1"/>
    </source>
</evidence>
<dbReference type="SMART" id="SM00173">
    <property type="entry name" value="RAS"/>
    <property type="match status" value="1"/>
</dbReference>
<dbReference type="SUPFAM" id="SSF52540">
    <property type="entry name" value="P-loop containing nucleoside triphosphate hydrolases"/>
    <property type="match status" value="2"/>
</dbReference>
<reference evidence="4" key="1">
    <citation type="submission" date="2025-08" db="UniProtKB">
        <authorList>
            <consortium name="Ensembl"/>
        </authorList>
    </citation>
    <scope>IDENTIFICATION</scope>
</reference>
<dbReference type="Ensembl" id="ENSCMMT00000014218.1">
    <property type="protein sequence ID" value="ENSCMMP00000012921.1"/>
    <property type="gene ID" value="ENSCMMG00000008198.1"/>
</dbReference>
<dbReference type="AlphaFoldDB" id="A0A8C3BXJ7"/>
<dbReference type="InterPro" id="IPR003578">
    <property type="entry name" value="Small_GTPase_Rho"/>
</dbReference>
<reference evidence="4" key="2">
    <citation type="submission" date="2025-09" db="UniProtKB">
        <authorList>
            <consortium name="Ensembl"/>
        </authorList>
    </citation>
    <scope>IDENTIFICATION</scope>
</reference>
<dbReference type="InterPro" id="IPR027417">
    <property type="entry name" value="P-loop_NTPase"/>
</dbReference>
<dbReference type="InterPro" id="IPR005225">
    <property type="entry name" value="Small_GTP-bd"/>
</dbReference>
<accession>A0A8C3BXJ7</accession>
<dbReference type="SMART" id="SM00174">
    <property type="entry name" value="RHO"/>
    <property type="match status" value="1"/>
</dbReference>
<dbReference type="PRINTS" id="PR00449">
    <property type="entry name" value="RASTRNSFRMNG"/>
</dbReference>
<evidence type="ECO:0000256" key="2">
    <source>
        <dbReference type="ARBA" id="ARBA00023134"/>
    </source>
</evidence>
<name>A0A8C3BXJ7_CAIMO</name>
<proteinExistence type="predicted"/>
<dbReference type="GO" id="GO:0003924">
    <property type="term" value="F:GTPase activity"/>
    <property type="evidence" value="ECO:0007669"/>
    <property type="project" value="InterPro"/>
</dbReference>
<dbReference type="SMART" id="SM00175">
    <property type="entry name" value="RAB"/>
    <property type="match status" value="1"/>
</dbReference>
<keyword evidence="5" id="KW-1185">Reference proteome</keyword>
<dbReference type="Proteomes" id="UP000694556">
    <property type="component" value="Unassembled WGS sequence"/>
</dbReference>
<evidence type="ECO:0000256" key="1">
    <source>
        <dbReference type="ARBA" id="ARBA00022741"/>
    </source>
</evidence>
<dbReference type="PANTHER" id="PTHR24072">
    <property type="entry name" value="RHO FAMILY GTPASE"/>
    <property type="match status" value="1"/>
</dbReference>
<dbReference type="Gene3D" id="3.40.50.300">
    <property type="entry name" value="P-loop containing nucleotide triphosphate hydrolases"/>
    <property type="match status" value="2"/>
</dbReference>
<keyword evidence="1" id="KW-0547">Nucleotide-binding</keyword>
<organism evidence="4 5">
    <name type="scientific">Cairina moschata</name>
    <name type="common">Muscovy duck</name>
    <dbReference type="NCBI Taxonomy" id="8855"/>
    <lineage>
        <taxon>Eukaryota</taxon>
        <taxon>Metazoa</taxon>
        <taxon>Chordata</taxon>
        <taxon>Craniata</taxon>
        <taxon>Vertebrata</taxon>
        <taxon>Euteleostomi</taxon>
        <taxon>Archelosauria</taxon>
        <taxon>Archosauria</taxon>
        <taxon>Dinosauria</taxon>
        <taxon>Saurischia</taxon>
        <taxon>Theropoda</taxon>
        <taxon>Coelurosauria</taxon>
        <taxon>Aves</taxon>
        <taxon>Neognathae</taxon>
        <taxon>Galloanserae</taxon>
        <taxon>Anseriformes</taxon>
        <taxon>Anatidae</taxon>
        <taxon>Anatinae</taxon>
        <taxon>Cairina</taxon>
    </lineage>
</organism>
<keyword evidence="2" id="KW-0342">GTP-binding</keyword>
<feature type="region of interest" description="Disordered" evidence="3">
    <location>
        <begin position="1"/>
        <end position="22"/>
    </location>
</feature>
<dbReference type="NCBIfam" id="TIGR00231">
    <property type="entry name" value="small_GTP"/>
    <property type="match status" value="1"/>
</dbReference>
<dbReference type="GO" id="GO:0005525">
    <property type="term" value="F:GTP binding"/>
    <property type="evidence" value="ECO:0007669"/>
    <property type="project" value="UniProtKB-KW"/>
</dbReference>